<feature type="compositionally biased region" description="Basic and acidic residues" evidence="1">
    <location>
        <begin position="31"/>
        <end position="41"/>
    </location>
</feature>
<dbReference type="InterPro" id="IPR003362">
    <property type="entry name" value="Bact_transf"/>
</dbReference>
<dbReference type="Pfam" id="PF02397">
    <property type="entry name" value="Bac_transf"/>
    <property type="match status" value="1"/>
</dbReference>
<comment type="caution">
    <text evidence="3">The sequence shown here is derived from an EMBL/GenBank/DDBJ whole genome shotgun (WGS) entry which is preliminary data.</text>
</comment>
<dbReference type="AlphaFoldDB" id="E6PYW8"/>
<gene>
    <name evidence="3" type="ORF">CARN3_1118</name>
</gene>
<evidence type="ECO:0000259" key="2">
    <source>
        <dbReference type="Pfam" id="PF02397"/>
    </source>
</evidence>
<dbReference type="PANTHER" id="PTHR30576">
    <property type="entry name" value="COLANIC BIOSYNTHESIS UDP-GLUCOSE LIPID CARRIER TRANSFERASE"/>
    <property type="match status" value="1"/>
</dbReference>
<evidence type="ECO:0000313" key="3">
    <source>
        <dbReference type="EMBL" id="CBI00127.1"/>
    </source>
</evidence>
<feature type="domain" description="Bacterial sugar transferase" evidence="2">
    <location>
        <begin position="41"/>
        <end position="167"/>
    </location>
</feature>
<name>E6PYW8_9ZZZZ</name>
<feature type="region of interest" description="Disordered" evidence="1">
    <location>
        <begin position="28"/>
        <end position="52"/>
    </location>
</feature>
<organism evidence="3">
    <name type="scientific">mine drainage metagenome</name>
    <dbReference type="NCBI Taxonomy" id="410659"/>
    <lineage>
        <taxon>unclassified sequences</taxon>
        <taxon>metagenomes</taxon>
        <taxon>ecological metagenomes</taxon>
    </lineage>
</organism>
<sequence length="204" mass="23064">MPVLSTSLPMGISCFARARWQRRTPIPHLQISDHDGPESDRTAGPAITRDGDSRITPLGRWLRALKLDELPQMLNILAGEMSMVGPRPKLPHHEALVKMPYRPGITGAATLVFRQEELLLRPVPLIHLNHFYDRRVKPLKAKIDARYMRRATFWSDVGLITYTVLSFLLPPPPMPAIFREHPATNYRLETVSSSANQTNESMAV</sequence>
<evidence type="ECO:0000256" key="1">
    <source>
        <dbReference type="SAM" id="MobiDB-lite"/>
    </source>
</evidence>
<dbReference type="EMBL" id="CABN01000094">
    <property type="protein sequence ID" value="CBI00127.1"/>
    <property type="molecule type" value="Genomic_DNA"/>
</dbReference>
<dbReference type="PANTHER" id="PTHR30576:SF20">
    <property type="entry name" value="QUINOVOSAMINEPHOSPHOTRANSFERAE-RELATED"/>
    <property type="match status" value="1"/>
</dbReference>
<proteinExistence type="predicted"/>
<dbReference type="GO" id="GO:0016780">
    <property type="term" value="F:phosphotransferase activity, for other substituted phosphate groups"/>
    <property type="evidence" value="ECO:0007669"/>
    <property type="project" value="TreeGrafter"/>
</dbReference>
<accession>E6PYW8</accession>
<protein>
    <recommendedName>
        <fullName evidence="2">Bacterial sugar transferase domain-containing protein</fullName>
    </recommendedName>
</protein>
<reference evidence="3" key="1">
    <citation type="submission" date="2009-10" db="EMBL/GenBank/DDBJ databases">
        <title>Diversity of trophic interactions inside an arsenic-rich microbial ecosystem.</title>
        <authorList>
            <person name="Bertin P.N."/>
            <person name="Heinrich-Salmeron A."/>
            <person name="Pelletier E."/>
            <person name="Goulhen-Chollet F."/>
            <person name="Arsene-Ploetze F."/>
            <person name="Gallien S."/>
            <person name="Calteau A."/>
            <person name="Vallenet D."/>
            <person name="Casiot C."/>
            <person name="Chane-Woon-Ming B."/>
            <person name="Giloteaux L."/>
            <person name="Barakat M."/>
            <person name="Bonnefoy V."/>
            <person name="Bruneel O."/>
            <person name="Chandler M."/>
            <person name="Cleiss J."/>
            <person name="Duran R."/>
            <person name="Elbaz-Poulichet F."/>
            <person name="Fonknechten N."/>
            <person name="Lauga B."/>
            <person name="Mornico D."/>
            <person name="Ortet P."/>
            <person name="Schaeffer C."/>
            <person name="Siguier P."/>
            <person name="Alexander Thil Smith A."/>
            <person name="Van Dorsselaer A."/>
            <person name="Weissenbach J."/>
            <person name="Medigue C."/>
            <person name="Le Paslier D."/>
        </authorList>
    </citation>
    <scope>NUCLEOTIDE SEQUENCE</scope>
</reference>